<name>A0A3B0XVF2_9ZZZZ</name>
<dbReference type="AlphaFoldDB" id="A0A3B0XVF2"/>
<proteinExistence type="predicted"/>
<keyword evidence="1" id="KW-0418">Kinase</keyword>
<dbReference type="PANTHER" id="PTHR12083:SF9">
    <property type="entry name" value="BIFUNCTIONAL POLYNUCLEOTIDE PHOSPHATASE_KINASE"/>
    <property type="match status" value="1"/>
</dbReference>
<keyword evidence="1" id="KW-0808">Transferase</keyword>
<dbReference type="Pfam" id="PF13671">
    <property type="entry name" value="AAA_33"/>
    <property type="match status" value="1"/>
</dbReference>
<reference evidence="1" key="1">
    <citation type="submission" date="2018-06" db="EMBL/GenBank/DDBJ databases">
        <authorList>
            <person name="Zhirakovskaya E."/>
        </authorList>
    </citation>
    <scope>NUCLEOTIDE SEQUENCE</scope>
</reference>
<gene>
    <name evidence="1" type="ORF">MNBD_GAMMA10-368</name>
</gene>
<protein>
    <submittedName>
        <fullName evidence="1">Polynucleotide kinase 3-phosphatase-like</fullName>
    </submittedName>
</protein>
<dbReference type="GO" id="GO:0046404">
    <property type="term" value="F:ATP-dependent polydeoxyribonucleotide 5'-hydroxyl-kinase activity"/>
    <property type="evidence" value="ECO:0007669"/>
    <property type="project" value="TreeGrafter"/>
</dbReference>
<dbReference type="Gene3D" id="3.40.50.300">
    <property type="entry name" value="P-loop containing nucleotide triphosphate hydrolases"/>
    <property type="match status" value="1"/>
</dbReference>
<dbReference type="InterPro" id="IPR027417">
    <property type="entry name" value="P-loop_NTPase"/>
</dbReference>
<evidence type="ECO:0000313" key="1">
    <source>
        <dbReference type="EMBL" id="VAW72305.1"/>
    </source>
</evidence>
<organism evidence="1">
    <name type="scientific">hydrothermal vent metagenome</name>
    <dbReference type="NCBI Taxonomy" id="652676"/>
    <lineage>
        <taxon>unclassified sequences</taxon>
        <taxon>metagenomes</taxon>
        <taxon>ecological metagenomes</taxon>
    </lineage>
</organism>
<dbReference type="SUPFAM" id="SSF52540">
    <property type="entry name" value="P-loop containing nucleoside triphosphate hydrolases"/>
    <property type="match status" value="1"/>
</dbReference>
<dbReference type="GO" id="GO:0046403">
    <property type="term" value="F:polynucleotide 3'-phosphatase activity"/>
    <property type="evidence" value="ECO:0007669"/>
    <property type="project" value="TreeGrafter"/>
</dbReference>
<dbReference type="EMBL" id="UOFJ01000656">
    <property type="protein sequence ID" value="VAW72305.1"/>
    <property type="molecule type" value="Genomic_DNA"/>
</dbReference>
<sequence>MNGVIFIGLQASGKSSFYFSNLFKTHIRLSLDMLKTRHRENLLFNACLESKQPCVIDNTNPTKKDREKYISQFKKHKFNVTGYYFSSRLSDCIARNALREGKECIPVVGIKDTYNKLEIPHCNEGFDGLYYVSIKDGCFKIEEWTHEIQ</sequence>
<dbReference type="GO" id="GO:0003690">
    <property type="term" value="F:double-stranded DNA binding"/>
    <property type="evidence" value="ECO:0007669"/>
    <property type="project" value="TreeGrafter"/>
</dbReference>
<accession>A0A3B0XVF2</accession>
<dbReference type="GO" id="GO:0006281">
    <property type="term" value="P:DNA repair"/>
    <property type="evidence" value="ECO:0007669"/>
    <property type="project" value="TreeGrafter"/>
</dbReference>
<dbReference type="PANTHER" id="PTHR12083">
    <property type="entry name" value="BIFUNCTIONAL POLYNUCLEOTIDE PHOSPHATASE/KINASE"/>
    <property type="match status" value="1"/>
</dbReference>